<accession>A0A6F9DAY6</accession>
<keyword evidence="4 8" id="KW-0560">Oxidoreductase</keyword>
<dbReference type="GO" id="GO:0006805">
    <property type="term" value="P:xenobiotic metabolic process"/>
    <property type="evidence" value="ECO:0007669"/>
    <property type="project" value="TreeGrafter"/>
</dbReference>
<comment type="cofactor">
    <cofactor evidence="1 7">
        <name>heme</name>
        <dbReference type="ChEBI" id="CHEBI:30413"/>
    </cofactor>
</comment>
<dbReference type="GO" id="GO:0005506">
    <property type="term" value="F:iron ion binding"/>
    <property type="evidence" value="ECO:0007669"/>
    <property type="project" value="InterPro"/>
</dbReference>
<evidence type="ECO:0000256" key="9">
    <source>
        <dbReference type="SAM" id="Phobius"/>
    </source>
</evidence>
<dbReference type="SUPFAM" id="SSF48264">
    <property type="entry name" value="Cytochrome P450"/>
    <property type="match status" value="1"/>
</dbReference>
<dbReference type="AlphaFoldDB" id="A0A6F9DAY6"/>
<feature type="transmembrane region" description="Helical" evidence="9">
    <location>
        <begin position="6"/>
        <end position="25"/>
    </location>
</feature>
<dbReference type="PRINTS" id="PR00463">
    <property type="entry name" value="EP450I"/>
</dbReference>
<dbReference type="InterPro" id="IPR002401">
    <property type="entry name" value="Cyt_P450_E_grp-I"/>
</dbReference>
<organism evidence="10">
    <name type="scientific">Phallusia mammillata</name>
    <dbReference type="NCBI Taxonomy" id="59560"/>
    <lineage>
        <taxon>Eukaryota</taxon>
        <taxon>Metazoa</taxon>
        <taxon>Chordata</taxon>
        <taxon>Tunicata</taxon>
        <taxon>Ascidiacea</taxon>
        <taxon>Phlebobranchia</taxon>
        <taxon>Ascidiidae</taxon>
        <taxon>Phallusia</taxon>
    </lineage>
</organism>
<dbReference type="PANTHER" id="PTHR24300:SF397">
    <property type="entry name" value="CYTOCHROME P450 2U1"/>
    <property type="match status" value="1"/>
</dbReference>
<evidence type="ECO:0000256" key="5">
    <source>
        <dbReference type="ARBA" id="ARBA00023004"/>
    </source>
</evidence>
<protein>
    <submittedName>
        <fullName evidence="10">Cytochrome P450 2C42-like</fullName>
    </submittedName>
</protein>
<dbReference type="PANTHER" id="PTHR24300">
    <property type="entry name" value="CYTOCHROME P450 508A4-RELATED"/>
    <property type="match status" value="1"/>
</dbReference>
<dbReference type="PRINTS" id="PR00385">
    <property type="entry name" value="P450"/>
</dbReference>
<dbReference type="GO" id="GO:0006082">
    <property type="term" value="P:organic acid metabolic process"/>
    <property type="evidence" value="ECO:0007669"/>
    <property type="project" value="TreeGrafter"/>
</dbReference>
<dbReference type="InterPro" id="IPR036396">
    <property type="entry name" value="Cyt_P450_sf"/>
</dbReference>
<dbReference type="EMBL" id="LR784304">
    <property type="protein sequence ID" value="CAB3235591.1"/>
    <property type="molecule type" value="mRNA"/>
</dbReference>
<dbReference type="InterPro" id="IPR017972">
    <property type="entry name" value="Cyt_P450_CS"/>
</dbReference>
<comment type="similarity">
    <text evidence="2 8">Belongs to the cytochrome P450 family.</text>
</comment>
<gene>
    <name evidence="10" type="primary">Cyp2j6-004</name>
</gene>
<dbReference type="FunFam" id="1.10.630.10:FF:000036">
    <property type="entry name" value="CYtochrome P450 family"/>
    <property type="match status" value="1"/>
</dbReference>
<keyword evidence="3 7" id="KW-0479">Metal-binding</keyword>
<reference evidence="10" key="1">
    <citation type="submission" date="2020-04" db="EMBL/GenBank/DDBJ databases">
        <authorList>
            <person name="Neveu A P."/>
        </authorList>
    </citation>
    <scope>NUCLEOTIDE SEQUENCE</scope>
    <source>
        <tissue evidence="10">Whole embryo</tissue>
    </source>
</reference>
<evidence type="ECO:0000256" key="1">
    <source>
        <dbReference type="ARBA" id="ARBA00001971"/>
    </source>
</evidence>
<keyword evidence="7 8" id="KW-0349">Heme</keyword>
<dbReference type="InterPro" id="IPR050182">
    <property type="entry name" value="Cytochrome_P450_fam2"/>
</dbReference>
<keyword evidence="5 7" id="KW-0408">Iron</keyword>
<dbReference type="InterPro" id="IPR001128">
    <property type="entry name" value="Cyt_P450"/>
</dbReference>
<dbReference type="Gene3D" id="1.10.630.10">
    <property type="entry name" value="Cytochrome P450"/>
    <property type="match status" value="1"/>
</dbReference>
<dbReference type="GO" id="GO:0020037">
    <property type="term" value="F:heme binding"/>
    <property type="evidence" value="ECO:0007669"/>
    <property type="project" value="InterPro"/>
</dbReference>
<keyword evidence="6 8" id="KW-0503">Monooxygenase</keyword>
<dbReference type="PROSITE" id="PS00086">
    <property type="entry name" value="CYTOCHROME_P450"/>
    <property type="match status" value="1"/>
</dbReference>
<evidence type="ECO:0000256" key="4">
    <source>
        <dbReference type="ARBA" id="ARBA00023002"/>
    </source>
</evidence>
<keyword evidence="9" id="KW-1133">Transmembrane helix</keyword>
<evidence type="ECO:0000256" key="7">
    <source>
        <dbReference type="PIRSR" id="PIRSR602401-1"/>
    </source>
</evidence>
<keyword evidence="9" id="KW-0472">Membrane</keyword>
<feature type="binding site" description="axial binding residue" evidence="7">
    <location>
        <position position="446"/>
    </location>
    <ligand>
        <name>heme</name>
        <dbReference type="ChEBI" id="CHEBI:30413"/>
    </ligand>
    <ligandPart>
        <name>Fe</name>
        <dbReference type="ChEBI" id="CHEBI:18248"/>
    </ligandPart>
</feature>
<evidence type="ECO:0000256" key="3">
    <source>
        <dbReference type="ARBA" id="ARBA00022723"/>
    </source>
</evidence>
<evidence type="ECO:0000256" key="2">
    <source>
        <dbReference type="ARBA" id="ARBA00010617"/>
    </source>
</evidence>
<sequence length="507" mass="58765">MWSILLLIAYYLWPIAITLLVIKLYQWWKFPHPRFPPGPRGLPFIGWPPSFANRLQSKEFEGLTKKYGYVIGGKLMGINYVILNKFEDIHDAFTKQGSVMSDRPMMHLLNDISGGYGLLEKNYNTACKLHRKFGSSFFKGFFTSGMDIEKISANESHHFIQHLTKHAIGKPVDLTKIFYNITANVISSITLGRRFDYDDPTFRKIVKTSTEIFGDSTDRKLVFSCLVLNTLRHIPPFQYAYQRYISMHKEIVDFIQQEIDEHKKKFDPDNVNDFMDAFLKEQKFGPPKNQPYFNDAELRGFVKDLFLAGTETSSNTLSWAVAILLHHPEHMKRIQQEIDSVVGSNEQLTLSHRDSMPFSCAIIHEVMRYRTLIQLCVPHATSKEVDLREFHLPKSTMIRANLWAVHNDPALWEEPHIFNPLRFLDESGNFVASPHFIPFGIGLRRCLGERIAKKEIFFFLISLLQHFTLLPDPTAKKLPEIDTGSELLVYSPQKFKVVLRKRQPNRL</sequence>
<evidence type="ECO:0000313" key="10">
    <source>
        <dbReference type="EMBL" id="CAB3235591.1"/>
    </source>
</evidence>
<keyword evidence="9" id="KW-0812">Transmembrane</keyword>
<proteinExistence type="evidence at transcript level"/>
<dbReference type="GO" id="GO:0016712">
    <property type="term" value="F:oxidoreductase activity, acting on paired donors, with incorporation or reduction of molecular oxygen, reduced flavin or flavoprotein as one donor, and incorporation of one atom of oxygen"/>
    <property type="evidence" value="ECO:0007669"/>
    <property type="project" value="TreeGrafter"/>
</dbReference>
<evidence type="ECO:0000256" key="8">
    <source>
        <dbReference type="RuleBase" id="RU000461"/>
    </source>
</evidence>
<dbReference type="GO" id="GO:0005737">
    <property type="term" value="C:cytoplasm"/>
    <property type="evidence" value="ECO:0007669"/>
    <property type="project" value="TreeGrafter"/>
</dbReference>
<dbReference type="GO" id="GO:0008395">
    <property type="term" value="F:steroid hydroxylase activity"/>
    <property type="evidence" value="ECO:0007669"/>
    <property type="project" value="TreeGrafter"/>
</dbReference>
<name>A0A6F9DAY6_9ASCI</name>
<evidence type="ECO:0000256" key="6">
    <source>
        <dbReference type="ARBA" id="ARBA00023033"/>
    </source>
</evidence>
<dbReference type="Pfam" id="PF00067">
    <property type="entry name" value="p450"/>
    <property type="match status" value="1"/>
</dbReference>